<protein>
    <submittedName>
        <fullName evidence="6">F-box domain-containing protein</fullName>
    </submittedName>
</protein>
<feature type="repeat" description="WD" evidence="3">
    <location>
        <begin position="256"/>
        <end position="287"/>
    </location>
</feature>
<dbReference type="InterPro" id="IPR001810">
    <property type="entry name" value="F-box_dom"/>
</dbReference>
<dbReference type="Gene3D" id="1.20.1280.50">
    <property type="match status" value="1"/>
</dbReference>
<evidence type="ECO:0000256" key="1">
    <source>
        <dbReference type="ARBA" id="ARBA00022574"/>
    </source>
</evidence>
<dbReference type="CDD" id="cd00200">
    <property type="entry name" value="WD40"/>
    <property type="match status" value="1"/>
</dbReference>
<dbReference type="SMART" id="SM00320">
    <property type="entry name" value="WD40"/>
    <property type="match status" value="7"/>
</dbReference>
<feature type="repeat" description="WD" evidence="3">
    <location>
        <begin position="369"/>
        <end position="408"/>
    </location>
</feature>
<dbReference type="PRINTS" id="PR00320">
    <property type="entry name" value="GPROTEINBRPT"/>
</dbReference>
<dbReference type="SUPFAM" id="SSF50978">
    <property type="entry name" value="WD40 repeat-like"/>
    <property type="match status" value="1"/>
</dbReference>
<dbReference type="SUPFAM" id="SSF81383">
    <property type="entry name" value="F-box domain"/>
    <property type="match status" value="1"/>
</dbReference>
<reference evidence="6" key="1">
    <citation type="submission" date="2019-11" db="UniProtKB">
        <authorList>
            <consortium name="WormBaseParasite"/>
        </authorList>
    </citation>
    <scope>IDENTIFICATION</scope>
</reference>
<feature type="repeat" description="WD" evidence="3">
    <location>
        <begin position="409"/>
        <end position="448"/>
    </location>
</feature>
<feature type="repeat" description="WD" evidence="3">
    <location>
        <begin position="560"/>
        <end position="594"/>
    </location>
</feature>
<dbReference type="WBParaSite" id="MCU_005119-RA">
    <property type="protein sequence ID" value="MCU_005119-RA"/>
    <property type="gene ID" value="MCU_005119"/>
</dbReference>
<evidence type="ECO:0000313" key="6">
    <source>
        <dbReference type="WBParaSite" id="MCU_005119-RA"/>
    </source>
</evidence>
<dbReference type="PROSITE" id="PS50181">
    <property type="entry name" value="FBOX"/>
    <property type="match status" value="1"/>
</dbReference>
<sequence>MTALPKRPCTTTLDLSECVSVENGSSSPVFMLGFKPTCSTFDRQGLTITLDANQSFKLVSKLCRLLSASHRHRLLGEITANIQLNHFESLRLASRLHSDCKEDNCHDFVRWLPQELVLRIFSYLRPECLMRASRVNRAWHRAAHHPQLFRRLCLSPEWSLPNLDADFPPPLECRDANFFFPNLSPTTATTTPTISSTKHSETETSPQSKADRRSAFFGGASIESPPSEDVDWYQRFKWRYQVRKNWQRGKHRIRRFVGHTGAVHCLAYDAYRIVSGSADSTICVWKVCSNANWLAQTLRGHSGAVRCVELLPLPPALANPNLVSTPRSSPSVWEPPEALLISGSVDTTLKLWRLSSTFEWSRITCISTLQGHFDTVRCVQADSEKAVSGSYDCTLRLWDLASSRQKVIFRGHTAGVVCLTYDDTLLYSGSLDNTVRVWNLSTAVCYHTIVRPGANPSAESWTTPVTSLHLDAQRRRLFVAHHDGQICVWQIPTSQPATDADVDFALPKLVEQLRVEAANTQSTGAVIRCLAGDGWHLLCGCDDQTIKIWRTDTNTPIGCLRGHEDGVTCLLIYGSVVISGSYDKNIILYDFDVS</sequence>
<dbReference type="Pfam" id="PF12937">
    <property type="entry name" value="F-box-like"/>
    <property type="match status" value="1"/>
</dbReference>
<feature type="repeat" description="WD" evidence="3">
    <location>
        <begin position="333"/>
        <end position="356"/>
    </location>
</feature>
<dbReference type="InterPro" id="IPR036047">
    <property type="entry name" value="F-box-like_dom_sf"/>
</dbReference>
<evidence type="ECO:0000256" key="2">
    <source>
        <dbReference type="ARBA" id="ARBA00022737"/>
    </source>
</evidence>
<feature type="region of interest" description="Disordered" evidence="4">
    <location>
        <begin position="189"/>
        <end position="211"/>
    </location>
</feature>
<keyword evidence="1 3" id="KW-0853">WD repeat</keyword>
<keyword evidence="2" id="KW-0677">Repeat</keyword>
<dbReference type="SMART" id="SM00256">
    <property type="entry name" value="FBOX"/>
    <property type="match status" value="1"/>
</dbReference>
<dbReference type="InterPro" id="IPR036322">
    <property type="entry name" value="WD40_repeat_dom_sf"/>
</dbReference>
<accession>A0A5K3F3C3</accession>
<dbReference type="InterPro" id="IPR020472">
    <property type="entry name" value="WD40_PAC1"/>
</dbReference>
<proteinExistence type="predicted"/>
<dbReference type="InterPro" id="IPR019775">
    <property type="entry name" value="WD40_repeat_CS"/>
</dbReference>
<evidence type="ECO:0000256" key="3">
    <source>
        <dbReference type="PROSITE-ProRule" id="PRU00221"/>
    </source>
</evidence>
<dbReference type="PANTHER" id="PTHR19848:SF8">
    <property type="entry name" value="F-BOX AND WD REPEAT DOMAIN CONTAINING 7"/>
    <property type="match status" value="1"/>
</dbReference>
<dbReference type="PROSITE" id="PS00678">
    <property type="entry name" value="WD_REPEATS_1"/>
    <property type="match status" value="2"/>
</dbReference>
<feature type="domain" description="F-box" evidence="5">
    <location>
        <begin position="106"/>
        <end position="152"/>
    </location>
</feature>
<name>A0A5K3F3C3_MESCO</name>
<organism evidence="6">
    <name type="scientific">Mesocestoides corti</name>
    <name type="common">Flatworm</name>
    <dbReference type="NCBI Taxonomy" id="53468"/>
    <lineage>
        <taxon>Eukaryota</taxon>
        <taxon>Metazoa</taxon>
        <taxon>Spiralia</taxon>
        <taxon>Lophotrochozoa</taxon>
        <taxon>Platyhelminthes</taxon>
        <taxon>Cestoda</taxon>
        <taxon>Eucestoda</taxon>
        <taxon>Cyclophyllidea</taxon>
        <taxon>Mesocestoididae</taxon>
        <taxon>Mesocestoides</taxon>
    </lineage>
</organism>
<dbReference type="PANTHER" id="PTHR19848">
    <property type="entry name" value="WD40 REPEAT PROTEIN"/>
    <property type="match status" value="1"/>
</dbReference>
<dbReference type="Gene3D" id="2.130.10.10">
    <property type="entry name" value="YVTN repeat-like/Quinoprotein amine dehydrogenase"/>
    <property type="match status" value="3"/>
</dbReference>
<dbReference type="PROSITE" id="PS50294">
    <property type="entry name" value="WD_REPEATS_REGION"/>
    <property type="match status" value="4"/>
</dbReference>
<dbReference type="InterPro" id="IPR001680">
    <property type="entry name" value="WD40_rpt"/>
</dbReference>
<dbReference type="InterPro" id="IPR015943">
    <property type="entry name" value="WD40/YVTN_repeat-like_dom_sf"/>
</dbReference>
<dbReference type="Pfam" id="PF00400">
    <property type="entry name" value="WD40"/>
    <property type="match status" value="4"/>
</dbReference>
<evidence type="ECO:0000259" key="5">
    <source>
        <dbReference type="PROSITE" id="PS50181"/>
    </source>
</evidence>
<dbReference type="PROSITE" id="PS50082">
    <property type="entry name" value="WD_REPEATS_2"/>
    <property type="match status" value="5"/>
</dbReference>
<evidence type="ECO:0000256" key="4">
    <source>
        <dbReference type="SAM" id="MobiDB-lite"/>
    </source>
</evidence>
<dbReference type="AlphaFoldDB" id="A0A5K3F3C3"/>